<reference evidence="2" key="1">
    <citation type="journal article" date="2020" name="Stud. Mycol.">
        <title>101 Dothideomycetes genomes: a test case for predicting lifestyles and emergence of pathogens.</title>
        <authorList>
            <person name="Haridas S."/>
            <person name="Albert R."/>
            <person name="Binder M."/>
            <person name="Bloem J."/>
            <person name="Labutti K."/>
            <person name="Salamov A."/>
            <person name="Andreopoulos B."/>
            <person name="Baker S."/>
            <person name="Barry K."/>
            <person name="Bills G."/>
            <person name="Bluhm B."/>
            <person name="Cannon C."/>
            <person name="Castanera R."/>
            <person name="Culley D."/>
            <person name="Daum C."/>
            <person name="Ezra D."/>
            <person name="Gonzalez J."/>
            <person name="Henrissat B."/>
            <person name="Kuo A."/>
            <person name="Liang C."/>
            <person name="Lipzen A."/>
            <person name="Lutzoni F."/>
            <person name="Magnuson J."/>
            <person name="Mondo S."/>
            <person name="Nolan M."/>
            <person name="Ohm R."/>
            <person name="Pangilinan J."/>
            <person name="Park H.-J."/>
            <person name="Ramirez L."/>
            <person name="Alfaro M."/>
            <person name="Sun H."/>
            <person name="Tritt A."/>
            <person name="Yoshinaga Y."/>
            <person name="Zwiers L.-H."/>
            <person name="Turgeon B."/>
            <person name="Goodwin S."/>
            <person name="Spatafora J."/>
            <person name="Crous P."/>
            <person name="Grigoriev I."/>
        </authorList>
    </citation>
    <scope>NUCLEOTIDE SEQUENCE</scope>
    <source>
        <strain evidence="2">CBS 130266</strain>
    </source>
</reference>
<comment type="caution">
    <text evidence="2">The sequence shown here is derived from an EMBL/GenBank/DDBJ whole genome shotgun (WGS) entry which is preliminary data.</text>
</comment>
<accession>A0A9P4NGF8</accession>
<protein>
    <submittedName>
        <fullName evidence="2">Uncharacterized protein</fullName>
    </submittedName>
</protein>
<name>A0A9P4NGF8_9PEZI</name>
<proteinExistence type="predicted"/>
<organism evidence="2 3">
    <name type="scientific">Tothia fuscella</name>
    <dbReference type="NCBI Taxonomy" id="1048955"/>
    <lineage>
        <taxon>Eukaryota</taxon>
        <taxon>Fungi</taxon>
        <taxon>Dikarya</taxon>
        <taxon>Ascomycota</taxon>
        <taxon>Pezizomycotina</taxon>
        <taxon>Dothideomycetes</taxon>
        <taxon>Pleosporomycetidae</taxon>
        <taxon>Venturiales</taxon>
        <taxon>Cylindrosympodiaceae</taxon>
        <taxon>Tothia</taxon>
    </lineage>
</organism>
<feature type="compositionally biased region" description="Acidic residues" evidence="1">
    <location>
        <begin position="34"/>
        <end position="49"/>
    </location>
</feature>
<dbReference type="EMBL" id="MU007114">
    <property type="protein sequence ID" value="KAF2420028.1"/>
    <property type="molecule type" value="Genomic_DNA"/>
</dbReference>
<feature type="compositionally biased region" description="Basic and acidic residues" evidence="1">
    <location>
        <begin position="50"/>
        <end position="60"/>
    </location>
</feature>
<dbReference type="Proteomes" id="UP000800235">
    <property type="component" value="Unassembled WGS sequence"/>
</dbReference>
<evidence type="ECO:0000313" key="3">
    <source>
        <dbReference type="Proteomes" id="UP000800235"/>
    </source>
</evidence>
<dbReference type="AlphaFoldDB" id="A0A9P4NGF8"/>
<feature type="region of interest" description="Disordered" evidence="1">
    <location>
        <begin position="34"/>
        <end position="65"/>
    </location>
</feature>
<gene>
    <name evidence="2" type="ORF">EJ08DRAFT_665785</name>
</gene>
<sequence length="114" mass="12432">MGDSTAVNQAHVVTTGKKFLQCAMHSNGSLYLEDETEEVTEVEDEDKEDETSVKEARVAEEEGDSVVDDEVCMNEVKDVAVEEDGDIDVADKSANVVELFDHIDAVKLISGAIR</sequence>
<keyword evidence="3" id="KW-1185">Reference proteome</keyword>
<evidence type="ECO:0000256" key="1">
    <source>
        <dbReference type="SAM" id="MobiDB-lite"/>
    </source>
</evidence>
<evidence type="ECO:0000313" key="2">
    <source>
        <dbReference type="EMBL" id="KAF2420028.1"/>
    </source>
</evidence>